<dbReference type="AlphaFoldDB" id="A0A150GW18"/>
<keyword evidence="2" id="KW-0472">Membrane</keyword>
<dbReference type="EMBL" id="LSYV01000006">
    <property type="protein sequence ID" value="KXZ53989.1"/>
    <property type="molecule type" value="Genomic_DNA"/>
</dbReference>
<evidence type="ECO:0000313" key="4">
    <source>
        <dbReference type="Proteomes" id="UP000075714"/>
    </source>
</evidence>
<evidence type="ECO:0000256" key="1">
    <source>
        <dbReference type="SAM" id="MobiDB-lite"/>
    </source>
</evidence>
<keyword evidence="2" id="KW-0812">Transmembrane</keyword>
<dbReference type="PANTHER" id="PTHR40903">
    <property type="entry name" value="GLYCINE-RICH CELL WALL STRUCTURAL PROTEIN 1-LIKE"/>
    <property type="match status" value="1"/>
</dbReference>
<comment type="caution">
    <text evidence="3">The sequence shown here is derived from an EMBL/GenBank/DDBJ whole genome shotgun (WGS) entry which is preliminary data.</text>
</comment>
<evidence type="ECO:0000313" key="3">
    <source>
        <dbReference type="EMBL" id="KXZ53989.1"/>
    </source>
</evidence>
<feature type="compositionally biased region" description="Low complexity" evidence="1">
    <location>
        <begin position="171"/>
        <end position="200"/>
    </location>
</feature>
<organism evidence="3 4">
    <name type="scientific">Gonium pectorale</name>
    <name type="common">Green alga</name>
    <dbReference type="NCBI Taxonomy" id="33097"/>
    <lineage>
        <taxon>Eukaryota</taxon>
        <taxon>Viridiplantae</taxon>
        <taxon>Chlorophyta</taxon>
        <taxon>core chlorophytes</taxon>
        <taxon>Chlorophyceae</taxon>
        <taxon>CS clade</taxon>
        <taxon>Chlamydomonadales</taxon>
        <taxon>Volvocaceae</taxon>
        <taxon>Gonium</taxon>
    </lineage>
</organism>
<proteinExistence type="predicted"/>
<protein>
    <submittedName>
        <fullName evidence="3">Uncharacterized protein</fullName>
    </submittedName>
</protein>
<sequence length="604" mass="60324">MLVVETLVSLVEHALLCEPTAVSTVFKLILQSVGTGQQQQGEEAFDSAMGNSRRLRLSDALSDGTGASRALLEAALDRAFQEHCLPADLQAGLPPRLTGGQSSLFHGIEPEPASAPLLPPSFAPGMVSSRQLERVNEHPLSEDSSEHRPPLRARAVASLQQEGASPSSVNTAGTAGSAAAPRRARRSSAAAGGAEAAETEGWADSARSRGGGAAVESGGGSSRLLGASWRSTGAVSSAAAAEAAEGGRGGAGGLGIGSRFSGRLRSLTRWRRASAASPLGSARGAAEAHQPSGTSQDAGQANDTAGPSYRASGENRPPSFGPVQASSSQPASSGKAGGGRGGVATLWLQLSPVQSTQDDRSANDFVDHNAGGGASPGFELAALDGLYDDERHTPALYNVAAGPGGGAELLMPPAAPGSLDEAVNRAKEAADAEAAAAATRGVAAGREAAAAPQGTGGGASGVAGGGGAVLPPLQNTIRSSIRSSVQRAGVKLFLHCGVCLLSIIALLLLDAALIAWIYLDRRKKLSLSLVIVAASNAGLVLLVLAISIVRSCMADRAAALEAAAAARRAASSGGGAGGAGGGIFEFVLHNFVTPALRTMGVARG</sequence>
<feature type="compositionally biased region" description="Polar residues" evidence="1">
    <location>
        <begin position="291"/>
        <end position="305"/>
    </location>
</feature>
<feature type="compositionally biased region" description="Low complexity" evidence="1">
    <location>
        <begin position="321"/>
        <end position="334"/>
    </location>
</feature>
<keyword evidence="4" id="KW-1185">Reference proteome</keyword>
<reference evidence="4" key="1">
    <citation type="journal article" date="2016" name="Nat. Commun.">
        <title>The Gonium pectorale genome demonstrates co-option of cell cycle regulation during the evolution of multicellularity.</title>
        <authorList>
            <person name="Hanschen E.R."/>
            <person name="Marriage T.N."/>
            <person name="Ferris P.J."/>
            <person name="Hamaji T."/>
            <person name="Toyoda A."/>
            <person name="Fujiyama A."/>
            <person name="Neme R."/>
            <person name="Noguchi H."/>
            <person name="Minakuchi Y."/>
            <person name="Suzuki M."/>
            <person name="Kawai-Toyooka H."/>
            <person name="Smith D.R."/>
            <person name="Sparks H."/>
            <person name="Anderson J."/>
            <person name="Bakaric R."/>
            <person name="Luria V."/>
            <person name="Karger A."/>
            <person name="Kirschner M.W."/>
            <person name="Durand P.M."/>
            <person name="Michod R.E."/>
            <person name="Nozaki H."/>
            <person name="Olson B.J."/>
        </authorList>
    </citation>
    <scope>NUCLEOTIDE SEQUENCE [LARGE SCALE GENOMIC DNA]</scope>
    <source>
        <strain evidence="4">NIES-2863</strain>
    </source>
</reference>
<feature type="compositionally biased region" description="Gly residues" evidence="1">
    <location>
        <begin position="209"/>
        <end position="221"/>
    </location>
</feature>
<feature type="compositionally biased region" description="Polar residues" evidence="1">
    <location>
        <begin position="158"/>
        <end position="170"/>
    </location>
</feature>
<feature type="transmembrane region" description="Helical" evidence="2">
    <location>
        <begin position="492"/>
        <end position="519"/>
    </location>
</feature>
<dbReference type="OrthoDB" id="551941at2759"/>
<name>A0A150GW18_GONPE</name>
<dbReference type="PANTHER" id="PTHR40903:SF1">
    <property type="entry name" value="HYPHALLY REGULATED CELL WALL PROTEIN 3"/>
    <property type="match status" value="1"/>
</dbReference>
<evidence type="ECO:0000256" key="2">
    <source>
        <dbReference type="SAM" id="Phobius"/>
    </source>
</evidence>
<feature type="transmembrane region" description="Helical" evidence="2">
    <location>
        <begin position="526"/>
        <end position="549"/>
    </location>
</feature>
<feature type="region of interest" description="Disordered" evidence="1">
    <location>
        <begin position="155"/>
        <end position="222"/>
    </location>
</feature>
<feature type="region of interest" description="Disordered" evidence="1">
    <location>
        <begin position="275"/>
        <end position="340"/>
    </location>
</feature>
<accession>A0A150GW18</accession>
<keyword evidence="2" id="KW-1133">Transmembrane helix</keyword>
<dbReference type="Proteomes" id="UP000075714">
    <property type="component" value="Unassembled WGS sequence"/>
</dbReference>
<feature type="region of interest" description="Disordered" evidence="1">
    <location>
        <begin position="95"/>
        <end position="125"/>
    </location>
</feature>
<gene>
    <name evidence="3" type="ORF">GPECTOR_5g101</name>
</gene>